<keyword evidence="5" id="KW-1185">Reference proteome</keyword>
<keyword evidence="1" id="KW-0175">Coiled coil</keyword>
<dbReference type="CAZy" id="GH23">
    <property type="family name" value="Glycoside Hydrolase Family 23"/>
</dbReference>
<name>A1WZ82_HALHL</name>
<dbReference type="KEGG" id="hha:Hhal_2230"/>
<dbReference type="OrthoDB" id="9789144at2"/>
<protein>
    <recommendedName>
        <fullName evidence="3">Transglycosylase SLT domain-containing protein</fullName>
    </recommendedName>
</protein>
<feature type="signal peptide" evidence="2">
    <location>
        <begin position="1"/>
        <end position="24"/>
    </location>
</feature>
<dbReference type="AlphaFoldDB" id="A1WZ82"/>
<dbReference type="RefSeq" id="WP_011815016.1">
    <property type="nucleotide sequence ID" value="NC_008789.1"/>
</dbReference>
<dbReference type="STRING" id="349124.Hhal_2230"/>
<feature type="coiled-coil region" evidence="1">
    <location>
        <begin position="169"/>
        <end position="196"/>
    </location>
</feature>
<sequence length="210" mass="24916">MAPGRILRILGVAVLLVLAGCAHRPQPSDINDICVVFEENPEWYDHARRSEERWGTPIPIQMAFVHQESSFIADARPPRRRLLGFIPWRRPSSAYGYAQAQDPVWGEYREDAGHWDAHRTRMRDALDFIGWYNQRTRERVGVDLDDPRRLYLAYHEGHGGYRQGSYRQKPTLQRVVRNVEARARRYEEQLAGCEDDLQCWRWYQFWPFCR</sequence>
<evidence type="ECO:0000313" key="4">
    <source>
        <dbReference type="EMBL" id="ABM62994.1"/>
    </source>
</evidence>
<dbReference type="SUPFAM" id="SSF53955">
    <property type="entry name" value="Lysozyme-like"/>
    <property type="match status" value="1"/>
</dbReference>
<keyword evidence="2" id="KW-0732">Signal</keyword>
<evidence type="ECO:0000256" key="1">
    <source>
        <dbReference type="SAM" id="Coils"/>
    </source>
</evidence>
<dbReference type="eggNOG" id="COG4764">
    <property type="taxonomic scope" value="Bacteria"/>
</dbReference>
<dbReference type="PROSITE" id="PS51257">
    <property type="entry name" value="PROKAR_LIPOPROTEIN"/>
    <property type="match status" value="1"/>
</dbReference>
<dbReference type="HOGENOM" id="CLU_094963_0_0_6"/>
<evidence type="ECO:0000259" key="3">
    <source>
        <dbReference type="Pfam" id="PF19489"/>
    </source>
</evidence>
<reference evidence="4 5" key="2">
    <citation type="journal article" date="2013" name="Stand. Genomic Sci.">
        <title>Complete genome sequence of Halorhodospira halophila SL1.</title>
        <authorList>
            <person name="Challacombe J.F."/>
            <person name="Majid S."/>
            <person name="Deole R."/>
            <person name="Brettin T.S."/>
            <person name="Bruce D."/>
            <person name="Delano S.F."/>
            <person name="Detter J.C."/>
            <person name="Gleasner C.D."/>
            <person name="Han C.S."/>
            <person name="Misra M."/>
            <person name="Reitenga K.G."/>
            <person name="Mikhailova N."/>
            <person name="Woyke T."/>
            <person name="Pitluck S."/>
            <person name="Nolan M."/>
            <person name="Land M.L."/>
            <person name="Saunders E."/>
            <person name="Tapia R."/>
            <person name="Lapidus A."/>
            <person name="Ivanova N."/>
            <person name="Hoff W.D."/>
        </authorList>
    </citation>
    <scope>NUCLEOTIDE SEQUENCE [LARGE SCALE GENOMIC DNA]</scope>
    <source>
        <strain evidence="5">DSM 244 / SL1</strain>
    </source>
</reference>
<dbReference type="InterPro" id="IPR045795">
    <property type="entry name" value="SLT_4"/>
</dbReference>
<feature type="domain" description="Transglycosylase SLT" evidence="3">
    <location>
        <begin position="12"/>
        <end position="193"/>
    </location>
</feature>
<dbReference type="Gene3D" id="1.10.530.10">
    <property type="match status" value="1"/>
</dbReference>
<gene>
    <name evidence="4" type="ordered locus">Hhal_2230</name>
</gene>
<accession>A1WZ82</accession>
<evidence type="ECO:0000256" key="2">
    <source>
        <dbReference type="SAM" id="SignalP"/>
    </source>
</evidence>
<evidence type="ECO:0000313" key="5">
    <source>
        <dbReference type="Proteomes" id="UP000000647"/>
    </source>
</evidence>
<reference evidence="5" key="1">
    <citation type="submission" date="2006-12" db="EMBL/GenBank/DDBJ databases">
        <title>Complete sequence of Halorhodospira halophila SL1.</title>
        <authorList>
            <consortium name="US DOE Joint Genome Institute"/>
            <person name="Copeland A."/>
            <person name="Lucas S."/>
            <person name="Lapidus A."/>
            <person name="Barry K."/>
            <person name="Detter J.C."/>
            <person name="Glavina del Rio T."/>
            <person name="Hammon N."/>
            <person name="Israni S."/>
            <person name="Dalin E."/>
            <person name="Tice H."/>
            <person name="Pitluck S."/>
            <person name="Saunders E."/>
            <person name="Brettin T."/>
            <person name="Bruce D."/>
            <person name="Han C."/>
            <person name="Tapia R."/>
            <person name="Schmutz J."/>
            <person name="Larimer F."/>
            <person name="Land M."/>
            <person name="Hauser L."/>
            <person name="Kyrpides N."/>
            <person name="Mikhailova N."/>
            <person name="Hoff W."/>
            <person name="Richardson P."/>
        </authorList>
    </citation>
    <scope>NUCLEOTIDE SEQUENCE [LARGE SCALE GENOMIC DNA]</scope>
    <source>
        <strain evidence="5">DSM 244 / SL1</strain>
    </source>
</reference>
<feature type="chain" id="PRO_5002640927" description="Transglycosylase SLT domain-containing protein" evidence="2">
    <location>
        <begin position="25"/>
        <end position="210"/>
    </location>
</feature>
<dbReference type="EMBL" id="CP000544">
    <property type="protein sequence ID" value="ABM62994.1"/>
    <property type="molecule type" value="Genomic_DNA"/>
</dbReference>
<dbReference type="Pfam" id="PF19489">
    <property type="entry name" value="SLT_4"/>
    <property type="match status" value="1"/>
</dbReference>
<dbReference type="InterPro" id="IPR023346">
    <property type="entry name" value="Lysozyme-like_dom_sf"/>
</dbReference>
<proteinExistence type="predicted"/>
<dbReference type="Proteomes" id="UP000000647">
    <property type="component" value="Chromosome"/>
</dbReference>
<organism evidence="4 5">
    <name type="scientific">Halorhodospira halophila (strain DSM 244 / SL1)</name>
    <name type="common">Ectothiorhodospira halophila (strain DSM 244 / SL1)</name>
    <dbReference type="NCBI Taxonomy" id="349124"/>
    <lineage>
        <taxon>Bacteria</taxon>
        <taxon>Pseudomonadati</taxon>
        <taxon>Pseudomonadota</taxon>
        <taxon>Gammaproteobacteria</taxon>
        <taxon>Chromatiales</taxon>
        <taxon>Ectothiorhodospiraceae</taxon>
        <taxon>Halorhodospira</taxon>
    </lineage>
</organism>